<evidence type="ECO:0000313" key="4">
    <source>
        <dbReference type="EMBL" id="MBL7630009.1"/>
    </source>
</evidence>
<dbReference type="RefSeq" id="WP_203002009.1">
    <property type="nucleotide sequence ID" value="NZ_JADWYU010000090.1"/>
</dbReference>
<organism evidence="4 5">
    <name type="scientific">Frankia nepalensis</name>
    <dbReference type="NCBI Taxonomy" id="1836974"/>
    <lineage>
        <taxon>Bacteria</taxon>
        <taxon>Bacillati</taxon>
        <taxon>Actinomycetota</taxon>
        <taxon>Actinomycetes</taxon>
        <taxon>Frankiales</taxon>
        <taxon>Frankiaceae</taxon>
        <taxon>Frankia</taxon>
    </lineage>
</organism>
<accession>A0A937RMH1</accession>
<dbReference type="Proteomes" id="UP000604475">
    <property type="component" value="Unassembled WGS sequence"/>
</dbReference>
<dbReference type="InterPro" id="IPR036465">
    <property type="entry name" value="vWFA_dom_sf"/>
</dbReference>
<evidence type="ECO:0000256" key="2">
    <source>
        <dbReference type="SAM" id="MobiDB-lite"/>
    </source>
</evidence>
<feature type="compositionally biased region" description="Pro residues" evidence="2">
    <location>
        <begin position="203"/>
        <end position="238"/>
    </location>
</feature>
<proteinExistence type="inferred from homology"/>
<dbReference type="Gene3D" id="3.40.50.410">
    <property type="entry name" value="von Willebrand factor, type A domain"/>
    <property type="match status" value="1"/>
</dbReference>
<dbReference type="Gene3D" id="2.60.60.30">
    <property type="entry name" value="sav2460 like domains"/>
    <property type="match status" value="1"/>
</dbReference>
<dbReference type="PANTHER" id="PTHR32097:SF4">
    <property type="entry name" value="GENERAL STRESS PROTEIN 16U"/>
    <property type="match status" value="1"/>
</dbReference>
<sequence length="495" mass="51406">MGTTQLTPGGNAPLSGGPVSATVTAAGRAIDVSAVLLTAAGKVRGDDDLVFFNHPAQDGVRLDGATVTVDITRIPATVAKVVVTASIDAARATAVFDAASTPTVEIVDGASRFAFAPPALTHGETIVLLAEIYRRNDQWKVRAVGQGYATGLAGLASDFGIVVDDPGTPAQTSARPVGPSPAAPPAPPGPAAPPASVGHPAMAAPPPAGRRPAPPGPPAPPPPATSAPWRPAPAPWPGDPGQGTPDRWGASAPPASGTASGDTPALSLEKVQRTAPGLVSLYKEAGVSLRKKGVSGQRAAVYLVMDHSGSMSGYYRNGTMQRLAEQVLGLSANLDDDGVVPLVFFSHEVNLVDEIGLADYHGRIESLQAKLPWGGTNYVPAMRAVMEHHRANWNGHPAFVVFQTDGAPFDRRQATDLLRQTSNLPIFWQFVGFGQARQLKFLSKLDTLAGRVVDNAGFFATGRDPRALTDAELYDQLLAEFPLWLSAARAAGIVG</sequence>
<protein>
    <submittedName>
        <fullName evidence="4">VWA domain-containing protein</fullName>
    </submittedName>
</protein>
<feature type="region of interest" description="Disordered" evidence="2">
    <location>
        <begin position="164"/>
        <end position="264"/>
    </location>
</feature>
<reference evidence="4" key="1">
    <citation type="submission" date="2020-12" db="EMBL/GenBank/DDBJ databases">
        <title>Genomic characterization of non-nitrogen-fixing Frankia strains.</title>
        <authorList>
            <person name="Carlos-Shanley C."/>
            <person name="Guerra T."/>
            <person name="Hahn D."/>
        </authorList>
    </citation>
    <scope>NUCLEOTIDE SEQUENCE</scope>
    <source>
        <strain evidence="4">CN6</strain>
    </source>
</reference>
<dbReference type="EMBL" id="JAEACQ010000240">
    <property type="protein sequence ID" value="MBL7630009.1"/>
    <property type="molecule type" value="Genomic_DNA"/>
</dbReference>
<dbReference type="PANTHER" id="PTHR32097">
    <property type="entry name" value="CAMP-BINDING PROTEIN 1-RELATED"/>
    <property type="match status" value="1"/>
</dbReference>
<keyword evidence="5" id="KW-1185">Reference proteome</keyword>
<feature type="compositionally biased region" description="Pro residues" evidence="2">
    <location>
        <begin position="178"/>
        <end position="193"/>
    </location>
</feature>
<feature type="compositionally biased region" description="Low complexity" evidence="2">
    <location>
        <begin position="249"/>
        <end position="261"/>
    </location>
</feature>
<dbReference type="SMART" id="SM00327">
    <property type="entry name" value="VWA"/>
    <property type="match status" value="1"/>
</dbReference>
<evidence type="ECO:0000313" key="5">
    <source>
        <dbReference type="Proteomes" id="UP000604475"/>
    </source>
</evidence>
<name>A0A937RMH1_9ACTN</name>
<dbReference type="SUPFAM" id="SSF53300">
    <property type="entry name" value="vWA-like"/>
    <property type="match status" value="1"/>
</dbReference>
<dbReference type="InterPro" id="IPR003325">
    <property type="entry name" value="TerD"/>
</dbReference>
<dbReference type="InterPro" id="IPR002035">
    <property type="entry name" value="VWF_A"/>
</dbReference>
<dbReference type="CDD" id="cd06974">
    <property type="entry name" value="TerD_like"/>
    <property type="match status" value="1"/>
</dbReference>
<evidence type="ECO:0000256" key="1">
    <source>
        <dbReference type="ARBA" id="ARBA00008775"/>
    </source>
</evidence>
<comment type="similarity">
    <text evidence="1">Belongs to the CAPAB/TerDEXZ family.</text>
</comment>
<dbReference type="Pfam" id="PF10138">
    <property type="entry name" value="vWA-TerF-like"/>
    <property type="match status" value="1"/>
</dbReference>
<feature type="domain" description="VWFA" evidence="3">
    <location>
        <begin position="300"/>
        <end position="477"/>
    </location>
</feature>
<evidence type="ECO:0000259" key="3">
    <source>
        <dbReference type="PROSITE" id="PS50234"/>
    </source>
</evidence>
<dbReference type="PROSITE" id="PS50234">
    <property type="entry name" value="VWFA"/>
    <property type="match status" value="1"/>
</dbReference>
<dbReference type="AlphaFoldDB" id="A0A937RMH1"/>
<dbReference type="InterPro" id="IPR019303">
    <property type="entry name" value="vWA_TerF_C"/>
</dbReference>
<comment type="caution">
    <text evidence="4">The sequence shown here is derived from an EMBL/GenBank/DDBJ whole genome shotgun (WGS) entry which is preliminary data.</text>
</comment>
<dbReference type="InterPro" id="IPR051324">
    <property type="entry name" value="Stress/Tellurium_Resist"/>
</dbReference>
<gene>
    <name evidence="4" type="ORF">I7412_23140</name>
</gene>
<dbReference type="Pfam" id="PF02342">
    <property type="entry name" value="TerD"/>
    <property type="match status" value="1"/>
</dbReference>
<dbReference type="CDD" id="cd00198">
    <property type="entry name" value="vWFA"/>
    <property type="match status" value="1"/>
</dbReference>